<feature type="domain" description="Methylated-DNA-[protein]-cysteine S-methyltransferase DNA binding" evidence="2">
    <location>
        <begin position="7"/>
        <end position="89"/>
    </location>
</feature>
<protein>
    <submittedName>
        <fullName evidence="3">Methylated-DNA--protein-cysteine methyltransferase</fullName>
    </submittedName>
</protein>
<dbReference type="PANTHER" id="PTHR42942">
    <property type="entry name" value="6-O-METHYLGUANINE DNA METHYLTRANSFERASE"/>
    <property type="match status" value="1"/>
</dbReference>
<keyword evidence="3" id="KW-0808">Transferase</keyword>
<organism evidence="3 4">
    <name type="scientific">Psychroflexus planctonicus</name>
    <dbReference type="NCBI Taxonomy" id="1526575"/>
    <lineage>
        <taxon>Bacteria</taxon>
        <taxon>Pseudomonadati</taxon>
        <taxon>Bacteroidota</taxon>
        <taxon>Flavobacteriia</taxon>
        <taxon>Flavobacteriales</taxon>
        <taxon>Flavobacteriaceae</taxon>
        <taxon>Psychroflexus</taxon>
    </lineage>
</organism>
<dbReference type="Proteomes" id="UP000599179">
    <property type="component" value="Unassembled WGS sequence"/>
</dbReference>
<dbReference type="InterPro" id="IPR036388">
    <property type="entry name" value="WH-like_DNA-bd_sf"/>
</dbReference>
<dbReference type="InterPro" id="IPR014048">
    <property type="entry name" value="MethylDNA_cys_MeTrfase_DNA-bd"/>
</dbReference>
<evidence type="ECO:0000256" key="1">
    <source>
        <dbReference type="ARBA" id="ARBA00022763"/>
    </source>
</evidence>
<dbReference type="Pfam" id="PF01035">
    <property type="entry name" value="DNA_binding_1"/>
    <property type="match status" value="1"/>
</dbReference>
<dbReference type="GO" id="GO:0008168">
    <property type="term" value="F:methyltransferase activity"/>
    <property type="evidence" value="ECO:0007669"/>
    <property type="project" value="UniProtKB-KW"/>
</dbReference>
<dbReference type="GO" id="GO:0032259">
    <property type="term" value="P:methylation"/>
    <property type="evidence" value="ECO:0007669"/>
    <property type="project" value="UniProtKB-KW"/>
</dbReference>
<dbReference type="InterPro" id="IPR036217">
    <property type="entry name" value="MethylDNA_cys_MeTrfase_DNAb"/>
</dbReference>
<dbReference type="PANTHER" id="PTHR42942:SF1">
    <property type="entry name" value="ALKYLTRANSFERASE-LIKE PROTEIN 1"/>
    <property type="match status" value="1"/>
</dbReference>
<name>A0ABQ1SIB4_9FLAO</name>
<keyword evidence="4" id="KW-1185">Reference proteome</keyword>
<dbReference type="InterPro" id="IPR052520">
    <property type="entry name" value="ATL_DNA_repair"/>
</dbReference>
<dbReference type="EMBL" id="BMGM01000006">
    <property type="protein sequence ID" value="GGE36977.1"/>
    <property type="molecule type" value="Genomic_DNA"/>
</dbReference>
<accession>A0ABQ1SIB4</accession>
<comment type="caution">
    <text evidence="3">The sequence shown here is derived from an EMBL/GenBank/DDBJ whole genome shotgun (WGS) entry which is preliminary data.</text>
</comment>
<dbReference type="RefSeq" id="WP_188458620.1">
    <property type="nucleotide sequence ID" value="NZ_BMGM01000006.1"/>
</dbReference>
<dbReference type="CDD" id="cd06445">
    <property type="entry name" value="ATase"/>
    <property type="match status" value="1"/>
</dbReference>
<evidence type="ECO:0000259" key="2">
    <source>
        <dbReference type="Pfam" id="PF01035"/>
    </source>
</evidence>
<sequence>MSKLPADFYQKVYAVVRQIPKGKVTSYGAIAKAIGSPQSSRTVGYAMNASHNLENVPAHRVVNRNGVLTGKHHFSGTHAMQQLLEAEGIEVIDDQIINFEAHFWEPEVLEAKE</sequence>
<evidence type="ECO:0000313" key="3">
    <source>
        <dbReference type="EMBL" id="GGE36977.1"/>
    </source>
</evidence>
<keyword evidence="1" id="KW-0227">DNA damage</keyword>
<dbReference type="NCBIfam" id="TIGR00589">
    <property type="entry name" value="ogt"/>
    <property type="match status" value="1"/>
</dbReference>
<dbReference type="SUPFAM" id="SSF46767">
    <property type="entry name" value="Methylated DNA-protein cysteine methyltransferase, C-terminal domain"/>
    <property type="match status" value="1"/>
</dbReference>
<evidence type="ECO:0000313" key="4">
    <source>
        <dbReference type="Proteomes" id="UP000599179"/>
    </source>
</evidence>
<dbReference type="Gene3D" id="1.10.10.10">
    <property type="entry name" value="Winged helix-like DNA-binding domain superfamily/Winged helix DNA-binding domain"/>
    <property type="match status" value="1"/>
</dbReference>
<proteinExistence type="predicted"/>
<reference evidence="4" key="1">
    <citation type="journal article" date="2019" name="Int. J. Syst. Evol. Microbiol.">
        <title>The Global Catalogue of Microorganisms (GCM) 10K type strain sequencing project: providing services to taxonomists for standard genome sequencing and annotation.</title>
        <authorList>
            <consortium name="The Broad Institute Genomics Platform"/>
            <consortium name="The Broad Institute Genome Sequencing Center for Infectious Disease"/>
            <person name="Wu L."/>
            <person name="Ma J."/>
        </authorList>
    </citation>
    <scope>NUCLEOTIDE SEQUENCE [LARGE SCALE GENOMIC DNA]</scope>
    <source>
        <strain evidence="4">CGMCC 1.12931</strain>
    </source>
</reference>
<keyword evidence="3" id="KW-0489">Methyltransferase</keyword>
<gene>
    <name evidence="3" type="primary">ogt2</name>
    <name evidence="3" type="ORF">GCM10010832_16460</name>
</gene>